<dbReference type="Gene3D" id="3.90.550.10">
    <property type="entry name" value="Spore Coat Polysaccharide Biosynthesis Protein SpsA, Chain A"/>
    <property type="match status" value="1"/>
</dbReference>
<keyword evidence="2" id="KW-0808">Transferase</keyword>
<dbReference type="EMBL" id="CP051180">
    <property type="protein sequence ID" value="QIZ76355.1"/>
    <property type="molecule type" value="Genomic_DNA"/>
</dbReference>
<keyword evidence="3" id="KW-1185">Reference proteome</keyword>
<dbReference type="InterPro" id="IPR029044">
    <property type="entry name" value="Nucleotide-diphossugar_trans"/>
</dbReference>
<reference evidence="2 3" key="1">
    <citation type="submission" date="2020-04" db="EMBL/GenBank/DDBJ databases">
        <title>Ferrimonas sp. S7 isolated from sea water.</title>
        <authorList>
            <person name="Bae S.S."/>
            <person name="Baek K."/>
        </authorList>
    </citation>
    <scope>NUCLEOTIDE SEQUENCE [LARGE SCALE GENOMIC DNA]</scope>
    <source>
        <strain evidence="2 3">S7</strain>
    </source>
</reference>
<organism evidence="2 3">
    <name type="scientific">Ferrimonas lipolytica</name>
    <dbReference type="NCBI Taxonomy" id="2724191"/>
    <lineage>
        <taxon>Bacteria</taxon>
        <taxon>Pseudomonadati</taxon>
        <taxon>Pseudomonadota</taxon>
        <taxon>Gammaproteobacteria</taxon>
        <taxon>Alteromonadales</taxon>
        <taxon>Ferrimonadaceae</taxon>
        <taxon>Ferrimonas</taxon>
    </lineage>
</organism>
<accession>A0A6H1UBC2</accession>
<dbReference type="SUPFAM" id="SSF53448">
    <property type="entry name" value="Nucleotide-diphospho-sugar transferases"/>
    <property type="match status" value="1"/>
</dbReference>
<dbReference type="KEGG" id="fes:HER31_05475"/>
<dbReference type="Pfam" id="PF00535">
    <property type="entry name" value="Glycos_transf_2"/>
    <property type="match status" value="1"/>
</dbReference>
<name>A0A6H1UBC2_9GAMM</name>
<evidence type="ECO:0000313" key="2">
    <source>
        <dbReference type="EMBL" id="QIZ76355.1"/>
    </source>
</evidence>
<evidence type="ECO:0000259" key="1">
    <source>
        <dbReference type="Pfam" id="PF00535"/>
    </source>
</evidence>
<dbReference type="RefSeq" id="WP_168659615.1">
    <property type="nucleotide sequence ID" value="NZ_CP051180.1"/>
</dbReference>
<proteinExistence type="predicted"/>
<dbReference type="PANTHER" id="PTHR43685:SF2">
    <property type="entry name" value="GLYCOSYLTRANSFERASE 2-LIKE DOMAIN-CONTAINING PROTEIN"/>
    <property type="match status" value="1"/>
</dbReference>
<dbReference type="Proteomes" id="UP000501602">
    <property type="component" value="Chromosome"/>
</dbReference>
<dbReference type="InterPro" id="IPR001173">
    <property type="entry name" value="Glyco_trans_2-like"/>
</dbReference>
<dbReference type="InterPro" id="IPR050834">
    <property type="entry name" value="Glycosyltransf_2"/>
</dbReference>
<feature type="domain" description="Glycosyltransferase 2-like" evidence="1">
    <location>
        <begin position="10"/>
        <end position="126"/>
    </location>
</feature>
<dbReference type="AlphaFoldDB" id="A0A6H1UBC2"/>
<protein>
    <submittedName>
        <fullName evidence="2">Glycosyltransferase family 2 protein</fullName>
    </submittedName>
</protein>
<dbReference type="GO" id="GO:0016740">
    <property type="term" value="F:transferase activity"/>
    <property type="evidence" value="ECO:0007669"/>
    <property type="project" value="UniProtKB-KW"/>
</dbReference>
<gene>
    <name evidence="2" type="ORF">HER31_05475</name>
</gene>
<evidence type="ECO:0000313" key="3">
    <source>
        <dbReference type="Proteomes" id="UP000501602"/>
    </source>
</evidence>
<dbReference type="CDD" id="cd00761">
    <property type="entry name" value="Glyco_tranf_GTA_type"/>
    <property type="match status" value="1"/>
</dbReference>
<dbReference type="PANTHER" id="PTHR43685">
    <property type="entry name" value="GLYCOSYLTRANSFERASE"/>
    <property type="match status" value="1"/>
</dbReference>
<sequence length="334" mass="37716">MKTEPRPAFSVVIPIYNVAAYIEQCLDSVLKQTFTDFEVICVNDGSLDNSIELVEQYRDPRIHIIHQPNAGLSAARNTGINHSRGEFVALLDADDFWLPTKLAKHFRHLTQNPLIDISYSASEFVDSKGKPMGIGQNPRLRNIEAEHIICRNPVGNGSAAVLRHAFLQRFQEPAYSSAPIRTEYFDESLRQSEDIEFWLRSALDMNAQFEGIAEPLTCYRVNASGLSANLVKQYNFWCDGMQKNRANHPAFFGQWFSLAKSYQQRYLARRAAQSGNSVEALRWMHRALLTDVRILTQEPARTLVTYAATLCSLLPQKSYSSLQKLAIGTIGTRA</sequence>